<evidence type="ECO:0000256" key="6">
    <source>
        <dbReference type="PROSITE-ProRule" id="PRU00169"/>
    </source>
</evidence>
<reference evidence="11" key="1">
    <citation type="submission" date="2022-04" db="EMBL/GenBank/DDBJ databases">
        <title>Desulfatitalea alkaliphila sp. nov., a novel anaerobic sulfate-reducing bacterium isolated from terrestrial mud volcano, Taman Peninsula, Russia.</title>
        <authorList>
            <person name="Khomyakova M.A."/>
            <person name="Merkel A.Y."/>
            <person name="Slobodkin A.I."/>
        </authorList>
    </citation>
    <scope>NUCLEOTIDE SEQUENCE</scope>
    <source>
        <strain evidence="11">M08but</strain>
    </source>
</reference>
<feature type="domain" description="Histidine kinase" evidence="7">
    <location>
        <begin position="675"/>
        <end position="898"/>
    </location>
</feature>
<dbReference type="EMBL" id="JALJRB010000006">
    <property type="protein sequence ID" value="MCJ8500369.1"/>
    <property type="molecule type" value="Genomic_DNA"/>
</dbReference>
<keyword evidence="3 6" id="KW-0597">Phosphoprotein</keyword>
<dbReference type="Pfam" id="PF13188">
    <property type="entry name" value="PAS_8"/>
    <property type="match status" value="1"/>
</dbReference>
<keyword evidence="12" id="KW-1185">Reference proteome</keyword>
<feature type="domain" description="PAC" evidence="10">
    <location>
        <begin position="484"/>
        <end position="536"/>
    </location>
</feature>
<feature type="domain" description="PAS" evidence="9">
    <location>
        <begin position="403"/>
        <end position="473"/>
    </location>
</feature>
<dbReference type="SUPFAM" id="SSF55785">
    <property type="entry name" value="PYP-like sensor domain (PAS domain)"/>
    <property type="match status" value="5"/>
</dbReference>
<comment type="caution">
    <text evidence="11">The sequence shown here is derived from an EMBL/GenBank/DDBJ whole genome shotgun (WGS) entry which is preliminary data.</text>
</comment>
<dbReference type="PROSITE" id="PS50112">
    <property type="entry name" value="PAS"/>
    <property type="match status" value="4"/>
</dbReference>
<name>A0AA41UIR1_9BACT</name>
<dbReference type="InterPro" id="IPR036097">
    <property type="entry name" value="HisK_dim/P_sf"/>
</dbReference>
<dbReference type="InterPro" id="IPR001610">
    <property type="entry name" value="PAC"/>
</dbReference>
<dbReference type="Gene3D" id="3.40.50.2300">
    <property type="match status" value="1"/>
</dbReference>
<dbReference type="PRINTS" id="PR00344">
    <property type="entry name" value="BCTRLSENSOR"/>
</dbReference>
<evidence type="ECO:0000313" key="12">
    <source>
        <dbReference type="Proteomes" id="UP001165427"/>
    </source>
</evidence>
<dbReference type="InterPro" id="IPR001789">
    <property type="entry name" value="Sig_transdc_resp-reg_receiver"/>
</dbReference>
<dbReference type="SUPFAM" id="SSF47384">
    <property type="entry name" value="Homodimeric domain of signal transducing histidine kinase"/>
    <property type="match status" value="1"/>
</dbReference>
<feature type="domain" description="PAS" evidence="9">
    <location>
        <begin position="281"/>
        <end position="351"/>
    </location>
</feature>
<dbReference type="PROSITE" id="PS50110">
    <property type="entry name" value="RESPONSE_REGULATORY"/>
    <property type="match status" value="1"/>
</dbReference>
<dbReference type="EC" id="2.7.13.3" evidence="2"/>
<dbReference type="InterPro" id="IPR013767">
    <property type="entry name" value="PAS_fold"/>
</dbReference>
<dbReference type="PANTHER" id="PTHR43304:SF1">
    <property type="entry name" value="PAC DOMAIN-CONTAINING PROTEIN"/>
    <property type="match status" value="1"/>
</dbReference>
<evidence type="ECO:0000256" key="1">
    <source>
        <dbReference type="ARBA" id="ARBA00000085"/>
    </source>
</evidence>
<evidence type="ECO:0000259" key="8">
    <source>
        <dbReference type="PROSITE" id="PS50110"/>
    </source>
</evidence>
<dbReference type="SMART" id="SM00091">
    <property type="entry name" value="PAS"/>
    <property type="match status" value="5"/>
</dbReference>
<dbReference type="GO" id="GO:0006355">
    <property type="term" value="P:regulation of DNA-templated transcription"/>
    <property type="evidence" value="ECO:0007669"/>
    <property type="project" value="InterPro"/>
</dbReference>
<dbReference type="InterPro" id="IPR005467">
    <property type="entry name" value="His_kinase_dom"/>
</dbReference>
<dbReference type="InterPro" id="IPR035965">
    <property type="entry name" value="PAS-like_dom_sf"/>
</dbReference>
<dbReference type="InterPro" id="IPR011006">
    <property type="entry name" value="CheY-like_superfamily"/>
</dbReference>
<dbReference type="PROSITE" id="PS50113">
    <property type="entry name" value="PAC"/>
    <property type="match status" value="2"/>
</dbReference>
<accession>A0AA41UIR1</accession>
<dbReference type="SMART" id="SM00388">
    <property type="entry name" value="HisKA"/>
    <property type="match status" value="1"/>
</dbReference>
<dbReference type="Gene3D" id="3.30.565.10">
    <property type="entry name" value="Histidine kinase-like ATPase, C-terminal domain"/>
    <property type="match status" value="1"/>
</dbReference>
<keyword evidence="5" id="KW-0418">Kinase</keyword>
<evidence type="ECO:0000259" key="7">
    <source>
        <dbReference type="PROSITE" id="PS50109"/>
    </source>
</evidence>
<dbReference type="RefSeq" id="WP_246904520.1">
    <property type="nucleotide sequence ID" value="NZ_JALJRB010000006.1"/>
</dbReference>
<dbReference type="InterPro" id="IPR003594">
    <property type="entry name" value="HATPase_dom"/>
</dbReference>
<dbReference type="Gene3D" id="3.30.450.20">
    <property type="entry name" value="PAS domain"/>
    <property type="match status" value="5"/>
</dbReference>
<dbReference type="InterPro" id="IPR013656">
    <property type="entry name" value="PAS_4"/>
</dbReference>
<dbReference type="AlphaFoldDB" id="A0AA41UIR1"/>
<feature type="domain" description="PAS" evidence="9">
    <location>
        <begin position="156"/>
        <end position="225"/>
    </location>
</feature>
<protein>
    <recommendedName>
        <fullName evidence="2">histidine kinase</fullName>
        <ecNumber evidence="2">2.7.13.3</ecNumber>
    </recommendedName>
</protein>
<dbReference type="Pfam" id="PF00072">
    <property type="entry name" value="Response_reg"/>
    <property type="match status" value="1"/>
</dbReference>
<evidence type="ECO:0000259" key="9">
    <source>
        <dbReference type="PROSITE" id="PS50112"/>
    </source>
</evidence>
<dbReference type="GO" id="GO:0000155">
    <property type="term" value="F:phosphorelay sensor kinase activity"/>
    <property type="evidence" value="ECO:0007669"/>
    <property type="project" value="InterPro"/>
</dbReference>
<organism evidence="11 12">
    <name type="scientific">Desulfatitalea alkaliphila</name>
    <dbReference type="NCBI Taxonomy" id="2929485"/>
    <lineage>
        <taxon>Bacteria</taxon>
        <taxon>Pseudomonadati</taxon>
        <taxon>Thermodesulfobacteriota</taxon>
        <taxon>Desulfobacteria</taxon>
        <taxon>Desulfobacterales</taxon>
        <taxon>Desulfosarcinaceae</taxon>
        <taxon>Desulfatitalea</taxon>
    </lineage>
</organism>
<dbReference type="InterPro" id="IPR000700">
    <property type="entry name" value="PAS-assoc_C"/>
</dbReference>
<evidence type="ECO:0000256" key="4">
    <source>
        <dbReference type="ARBA" id="ARBA00022679"/>
    </source>
</evidence>
<dbReference type="Gene3D" id="1.10.287.130">
    <property type="match status" value="1"/>
</dbReference>
<dbReference type="PROSITE" id="PS50109">
    <property type="entry name" value="HIS_KIN"/>
    <property type="match status" value="1"/>
</dbReference>
<dbReference type="SMART" id="SM00086">
    <property type="entry name" value="PAC"/>
    <property type="match status" value="3"/>
</dbReference>
<feature type="domain" description="Response regulatory" evidence="8">
    <location>
        <begin position="918"/>
        <end position="1034"/>
    </location>
</feature>
<dbReference type="PANTHER" id="PTHR43304">
    <property type="entry name" value="PHYTOCHROME-LIKE PROTEIN CPH1"/>
    <property type="match status" value="1"/>
</dbReference>
<dbReference type="CDD" id="cd00082">
    <property type="entry name" value="HisKA"/>
    <property type="match status" value="1"/>
</dbReference>
<dbReference type="Proteomes" id="UP001165427">
    <property type="component" value="Unassembled WGS sequence"/>
</dbReference>
<dbReference type="Pfam" id="PF00989">
    <property type="entry name" value="PAS"/>
    <property type="match status" value="3"/>
</dbReference>
<dbReference type="CDD" id="cd17546">
    <property type="entry name" value="REC_hyHK_CKI1_RcsC-like"/>
    <property type="match status" value="1"/>
</dbReference>
<dbReference type="SUPFAM" id="SSF55874">
    <property type="entry name" value="ATPase domain of HSP90 chaperone/DNA topoisomerase II/histidine kinase"/>
    <property type="match status" value="1"/>
</dbReference>
<evidence type="ECO:0000259" key="10">
    <source>
        <dbReference type="PROSITE" id="PS50113"/>
    </source>
</evidence>
<dbReference type="Pfam" id="PF02518">
    <property type="entry name" value="HATPase_c"/>
    <property type="match status" value="1"/>
</dbReference>
<feature type="domain" description="PAC" evidence="10">
    <location>
        <begin position="612"/>
        <end position="662"/>
    </location>
</feature>
<dbReference type="InterPro" id="IPR036890">
    <property type="entry name" value="HATPase_C_sf"/>
</dbReference>
<dbReference type="CDD" id="cd00130">
    <property type="entry name" value="PAS"/>
    <property type="match status" value="4"/>
</dbReference>
<dbReference type="InterPro" id="IPR003661">
    <property type="entry name" value="HisK_dim/P_dom"/>
</dbReference>
<dbReference type="SUPFAM" id="SSF52172">
    <property type="entry name" value="CheY-like"/>
    <property type="match status" value="1"/>
</dbReference>
<sequence length="1043" mass="116645">MLDNTAQPHFSTANPTWQLILDASPVGILLCTGDGRVIEANALAEALFGRSLNATDHTTLGTFIACAHCHPPSSNCCDIDTCPACVLAQALRCALEEESNAFKKEGEVLLERAFDMPAIWLKYRATHIVLDGRKLTILAIEDITKQKIAQRNEQHAQNLMRHIIEHANSAIAVHDKDLRYLHVSRQYLEAYRVEEKDILGKHHYEVFPDLPQKWRDIHQKALAGETSRAEADPFVRTDGSVDWTRWECRPWYAADGTIGGIIVYTEVINEQRRLAKQLAEDEHYLRTILQTTADGFWLLDAQGNFLEANTAFLRMSGYTLDELVQMHVSDLDTDETPADTTRRIQRIVANGSERFNATHRSKDGRMYDVEVSVTHLAAKGGQLICFGRDISERKRIEAALRESEEKYRRIAENSADVVWTMDLDLRTTYVSPSVERLLGETVEAFLGKTIADQLTPDSLKKTYAVFREEMKNEQRPEIDKSRTRVIEIEHFKADGGTVWTSANVSFLRDPNGDVIGIQGVSRDITERKKMEEKLRESEMQFRSLVTNAPDAIYVEDNTGRILYANEAALRLFGATSPDQLLGISIDRRFHPDSHATVRENLRRLHKDKCKVPRHEAVCVRRDGSTVAVELSAVPLVYEEQACALTFLQDVSARKQIEARLRQAQKMEAIGSLAGGIAHDFNNILFPIIGLSEMLLDDMPAGSRERGNLASIHQAGQRAKELVNQILSFSRQMETRKTPVRFQQVLKEVLKLVHATIPSNITIRHNLQNDCGPLLADPTNLHQIAMNLITNAYHAVEANNGSITIELRQIVCDQEDADAMALHPGTYARLTVSDTGHGIPAHVVSKIFDPYFTTKPQGKGTGMGLAVCYGIVQEHGGDIRFYSEIDQGTTFKVFLPILTCNPDVQQPAEATVHPTGTERILLVDDEAPILRLEKQILERLGYRVQTRTGSIDALEHFKSDPFAYDLVITDMAMPNMTGEQLARHIIAVRPGMPLILCTGFSESMSAAQAQQAGFKDFLMKPVSRGDLARKVRDVLDAAAAKAPA</sequence>
<dbReference type="SMART" id="SM00448">
    <property type="entry name" value="REC"/>
    <property type="match status" value="1"/>
</dbReference>
<dbReference type="NCBIfam" id="TIGR00229">
    <property type="entry name" value="sensory_box"/>
    <property type="match status" value="4"/>
</dbReference>
<feature type="modified residue" description="4-aspartylphosphate" evidence="6">
    <location>
        <position position="969"/>
    </location>
</feature>
<evidence type="ECO:0000256" key="3">
    <source>
        <dbReference type="ARBA" id="ARBA00022553"/>
    </source>
</evidence>
<dbReference type="Pfam" id="PF00512">
    <property type="entry name" value="HisKA"/>
    <property type="match status" value="1"/>
</dbReference>
<dbReference type="InterPro" id="IPR004358">
    <property type="entry name" value="Sig_transdc_His_kin-like_C"/>
</dbReference>
<dbReference type="SMART" id="SM00387">
    <property type="entry name" value="HATPase_c"/>
    <property type="match status" value="1"/>
</dbReference>
<dbReference type="InterPro" id="IPR052162">
    <property type="entry name" value="Sensor_kinase/Photoreceptor"/>
</dbReference>
<keyword evidence="4" id="KW-0808">Transferase</keyword>
<evidence type="ECO:0000256" key="5">
    <source>
        <dbReference type="ARBA" id="ARBA00022777"/>
    </source>
</evidence>
<feature type="domain" description="PAS" evidence="9">
    <location>
        <begin position="537"/>
        <end position="608"/>
    </location>
</feature>
<proteinExistence type="predicted"/>
<evidence type="ECO:0000313" key="11">
    <source>
        <dbReference type="EMBL" id="MCJ8500369.1"/>
    </source>
</evidence>
<dbReference type="InterPro" id="IPR000014">
    <property type="entry name" value="PAS"/>
</dbReference>
<evidence type="ECO:0000256" key="2">
    <source>
        <dbReference type="ARBA" id="ARBA00012438"/>
    </source>
</evidence>
<dbReference type="Pfam" id="PF08448">
    <property type="entry name" value="PAS_4"/>
    <property type="match status" value="1"/>
</dbReference>
<gene>
    <name evidence="11" type="ORF">MRX98_07255</name>
</gene>
<comment type="catalytic activity">
    <reaction evidence="1">
        <text>ATP + protein L-histidine = ADP + protein N-phospho-L-histidine.</text>
        <dbReference type="EC" id="2.7.13.3"/>
    </reaction>
</comment>